<organism evidence="2 3">
    <name type="scientific">Symbiodinium natans</name>
    <dbReference type="NCBI Taxonomy" id="878477"/>
    <lineage>
        <taxon>Eukaryota</taxon>
        <taxon>Sar</taxon>
        <taxon>Alveolata</taxon>
        <taxon>Dinophyceae</taxon>
        <taxon>Suessiales</taxon>
        <taxon>Symbiodiniaceae</taxon>
        <taxon>Symbiodinium</taxon>
    </lineage>
</organism>
<dbReference type="CDD" id="cd00257">
    <property type="entry name" value="beta-trefoil_FSCN-like"/>
    <property type="match status" value="1"/>
</dbReference>
<dbReference type="EMBL" id="CAJNDS010002688">
    <property type="protein sequence ID" value="CAE7565240.1"/>
    <property type="molecule type" value="Genomic_DNA"/>
</dbReference>
<reference evidence="2" key="1">
    <citation type="submission" date="2021-02" db="EMBL/GenBank/DDBJ databases">
        <authorList>
            <person name="Dougan E. K."/>
            <person name="Rhodes N."/>
            <person name="Thang M."/>
            <person name="Chan C."/>
        </authorList>
    </citation>
    <scope>NUCLEOTIDE SEQUENCE</scope>
</reference>
<proteinExistence type="predicted"/>
<dbReference type="OrthoDB" id="410237at2759"/>
<evidence type="ECO:0000256" key="1">
    <source>
        <dbReference type="SAM" id="SignalP"/>
    </source>
</evidence>
<keyword evidence="3" id="KW-1185">Reference proteome</keyword>
<gene>
    <name evidence="2" type="ORF">SNAT2548_LOCUS32006</name>
</gene>
<protein>
    <submittedName>
        <fullName evidence="2">Uncharacterized protein</fullName>
    </submittedName>
</protein>
<dbReference type="Gene3D" id="2.80.10.50">
    <property type="match status" value="1"/>
</dbReference>
<keyword evidence="1" id="KW-0732">Signal</keyword>
<evidence type="ECO:0000313" key="2">
    <source>
        <dbReference type="EMBL" id="CAE7565240.1"/>
    </source>
</evidence>
<comment type="caution">
    <text evidence="2">The sequence shown here is derived from an EMBL/GenBank/DDBJ whole genome shotgun (WGS) entry which is preliminary data.</text>
</comment>
<sequence>MVTVLAVLKLSLAVLWASLGISSSLKLSLSASANASSWSWKLSSGSNASTRLFQYGSTVAIYNPLARRFVQMNKQHQTMSATPPHDGDLSLPMHCTYERFTLVDAGHGRVALHNTLSNRFIKMAGEHVTISPIKASNHLPHDWGSEFFEVVDAGDGMVGLHQPGNNRFISMNEGGGLYGSPHHGNDQVPHGWTHQRFFLVPERPYLVPGSVVALYNRPANRFLRMHDTYMDGSGHPPAPLVFPGDWGWERFKVVDAGFGRVALHSHQWHRFVKMDHQSVTVSPHSDTGLGL</sequence>
<feature type="chain" id="PRO_5032714764" evidence="1">
    <location>
        <begin position="18"/>
        <end position="291"/>
    </location>
</feature>
<name>A0A812UG97_9DINO</name>
<accession>A0A812UG97</accession>
<dbReference type="AlphaFoldDB" id="A0A812UG97"/>
<dbReference type="Proteomes" id="UP000604046">
    <property type="component" value="Unassembled WGS sequence"/>
</dbReference>
<feature type="signal peptide" evidence="1">
    <location>
        <begin position="1"/>
        <end position="17"/>
    </location>
</feature>
<evidence type="ECO:0000313" key="3">
    <source>
        <dbReference type="Proteomes" id="UP000604046"/>
    </source>
</evidence>